<dbReference type="InterPro" id="IPR001173">
    <property type="entry name" value="Glyco_trans_2-like"/>
</dbReference>
<keyword evidence="3" id="KW-0808">Transferase</keyword>
<keyword evidence="7" id="KW-0472">Membrane</keyword>
<dbReference type="Gene3D" id="3.90.550.10">
    <property type="entry name" value="Spore Coat Polysaccharide Biosynthesis Protein SpsA, Chain A"/>
    <property type="match status" value="1"/>
</dbReference>
<dbReference type="CDD" id="cd04179">
    <property type="entry name" value="DPM_DPG-synthase_like"/>
    <property type="match status" value="1"/>
</dbReference>
<comment type="caution">
    <text evidence="9">The sequence shown here is derived from an EMBL/GenBank/DDBJ whole genome shotgun (WGS) entry which is preliminary data.</text>
</comment>
<evidence type="ECO:0000256" key="7">
    <source>
        <dbReference type="ARBA" id="ARBA00023136"/>
    </source>
</evidence>
<keyword evidence="6" id="KW-1133">Transmembrane helix</keyword>
<dbReference type="InterPro" id="IPR050256">
    <property type="entry name" value="Glycosyltransferase_2"/>
</dbReference>
<organism evidence="9 10">
    <name type="scientific">Lacibacterium aquatile</name>
    <dbReference type="NCBI Taxonomy" id="1168082"/>
    <lineage>
        <taxon>Bacteria</taxon>
        <taxon>Pseudomonadati</taxon>
        <taxon>Pseudomonadota</taxon>
        <taxon>Alphaproteobacteria</taxon>
        <taxon>Rhodospirillales</taxon>
        <taxon>Rhodospirillaceae</taxon>
    </lineage>
</organism>
<accession>A0ABW5DUN2</accession>
<dbReference type="InterPro" id="IPR029044">
    <property type="entry name" value="Nucleotide-diphossugar_trans"/>
</dbReference>
<keyword evidence="10" id="KW-1185">Reference proteome</keyword>
<sequence length="240" mass="26750">MQLSVVVPVLNEAENIRPLVAEIRAALDGKLDYEIIYVDDGSTDATPQILAELRAQGPNFRSLRHVTRCGQSAGVRSGVKAARGTWIATLDGDRQNDPADIPAMWDRAQQEIATNPKPVLIAGWRVKRQDVLSKRIASRLANKLRRAMLKDGTPDTGCGLKLFPREQFLEFPYFKHMHRYLCALMIRQGGHIVSVPVNHRHRTQGVSKYGNLDRALVGVSDLLGVAWLQRRASIPTANEE</sequence>
<evidence type="ECO:0000256" key="5">
    <source>
        <dbReference type="ARBA" id="ARBA00022985"/>
    </source>
</evidence>
<dbReference type="SUPFAM" id="SSF53448">
    <property type="entry name" value="Nucleotide-diphospho-sugar transferases"/>
    <property type="match status" value="1"/>
</dbReference>
<keyword evidence="1" id="KW-1003">Cell membrane</keyword>
<evidence type="ECO:0000256" key="1">
    <source>
        <dbReference type="ARBA" id="ARBA00022475"/>
    </source>
</evidence>
<dbReference type="PANTHER" id="PTHR48090">
    <property type="entry name" value="UNDECAPRENYL-PHOSPHATE 4-DEOXY-4-FORMAMIDO-L-ARABINOSE TRANSFERASE-RELATED"/>
    <property type="match status" value="1"/>
</dbReference>
<protein>
    <submittedName>
        <fullName evidence="9">Glycosyltransferase family 2 protein</fullName>
    </submittedName>
</protein>
<keyword evidence="5" id="KW-0448">Lipopolysaccharide biosynthesis</keyword>
<dbReference type="EMBL" id="JBHUIP010000014">
    <property type="protein sequence ID" value="MFD2264838.1"/>
    <property type="molecule type" value="Genomic_DNA"/>
</dbReference>
<feature type="domain" description="Glycosyltransferase 2-like" evidence="8">
    <location>
        <begin position="4"/>
        <end position="166"/>
    </location>
</feature>
<dbReference type="Pfam" id="PF00535">
    <property type="entry name" value="Glycos_transf_2"/>
    <property type="match status" value="1"/>
</dbReference>
<evidence type="ECO:0000256" key="4">
    <source>
        <dbReference type="ARBA" id="ARBA00022692"/>
    </source>
</evidence>
<reference evidence="10" key="1">
    <citation type="journal article" date="2019" name="Int. J. Syst. Evol. Microbiol.">
        <title>The Global Catalogue of Microorganisms (GCM) 10K type strain sequencing project: providing services to taxonomists for standard genome sequencing and annotation.</title>
        <authorList>
            <consortium name="The Broad Institute Genomics Platform"/>
            <consortium name="The Broad Institute Genome Sequencing Center for Infectious Disease"/>
            <person name="Wu L."/>
            <person name="Ma J."/>
        </authorList>
    </citation>
    <scope>NUCLEOTIDE SEQUENCE [LARGE SCALE GENOMIC DNA]</scope>
    <source>
        <strain evidence="10">CGMCC 1.19062</strain>
    </source>
</reference>
<evidence type="ECO:0000313" key="10">
    <source>
        <dbReference type="Proteomes" id="UP001597295"/>
    </source>
</evidence>
<evidence type="ECO:0000256" key="3">
    <source>
        <dbReference type="ARBA" id="ARBA00022679"/>
    </source>
</evidence>
<evidence type="ECO:0000313" key="9">
    <source>
        <dbReference type="EMBL" id="MFD2264838.1"/>
    </source>
</evidence>
<evidence type="ECO:0000256" key="6">
    <source>
        <dbReference type="ARBA" id="ARBA00022989"/>
    </source>
</evidence>
<name>A0ABW5DUN2_9PROT</name>
<evidence type="ECO:0000256" key="2">
    <source>
        <dbReference type="ARBA" id="ARBA00022676"/>
    </source>
</evidence>
<keyword evidence="2" id="KW-0328">Glycosyltransferase</keyword>
<dbReference type="PANTHER" id="PTHR48090:SF3">
    <property type="entry name" value="UNDECAPRENYL-PHOSPHATE 4-DEOXY-4-FORMAMIDO-L-ARABINOSE TRANSFERASE"/>
    <property type="match status" value="1"/>
</dbReference>
<gene>
    <name evidence="9" type="ORF">ACFSM5_18170</name>
</gene>
<evidence type="ECO:0000259" key="8">
    <source>
        <dbReference type="Pfam" id="PF00535"/>
    </source>
</evidence>
<keyword evidence="4" id="KW-0812">Transmembrane</keyword>
<proteinExistence type="predicted"/>
<dbReference type="RefSeq" id="WP_379877973.1">
    <property type="nucleotide sequence ID" value="NZ_JBHUIP010000014.1"/>
</dbReference>
<dbReference type="Proteomes" id="UP001597295">
    <property type="component" value="Unassembled WGS sequence"/>
</dbReference>